<name>A0A2U1M7D9_ARTAN</name>
<feature type="region of interest" description="Disordered" evidence="1">
    <location>
        <begin position="100"/>
        <end position="151"/>
    </location>
</feature>
<reference evidence="2 3" key="1">
    <citation type="journal article" date="2018" name="Mol. Plant">
        <title>The genome of Artemisia annua provides insight into the evolution of Asteraceae family and artemisinin biosynthesis.</title>
        <authorList>
            <person name="Shen Q."/>
            <person name="Zhang L."/>
            <person name="Liao Z."/>
            <person name="Wang S."/>
            <person name="Yan T."/>
            <person name="Shi P."/>
            <person name="Liu M."/>
            <person name="Fu X."/>
            <person name="Pan Q."/>
            <person name="Wang Y."/>
            <person name="Lv Z."/>
            <person name="Lu X."/>
            <person name="Zhang F."/>
            <person name="Jiang W."/>
            <person name="Ma Y."/>
            <person name="Chen M."/>
            <person name="Hao X."/>
            <person name="Li L."/>
            <person name="Tang Y."/>
            <person name="Lv G."/>
            <person name="Zhou Y."/>
            <person name="Sun X."/>
            <person name="Brodelius P.E."/>
            <person name="Rose J.K.C."/>
            <person name="Tang K."/>
        </authorList>
    </citation>
    <scope>NUCLEOTIDE SEQUENCE [LARGE SCALE GENOMIC DNA]</scope>
    <source>
        <strain evidence="3">cv. Huhao1</strain>
        <tissue evidence="2">Leaf</tissue>
    </source>
</reference>
<feature type="compositionally biased region" description="Acidic residues" evidence="1">
    <location>
        <begin position="38"/>
        <end position="48"/>
    </location>
</feature>
<keyword evidence="3" id="KW-1185">Reference proteome</keyword>
<accession>A0A2U1M7D9</accession>
<dbReference type="Proteomes" id="UP000245207">
    <property type="component" value="Unassembled WGS sequence"/>
</dbReference>
<organism evidence="2 3">
    <name type="scientific">Artemisia annua</name>
    <name type="common">Sweet wormwood</name>
    <dbReference type="NCBI Taxonomy" id="35608"/>
    <lineage>
        <taxon>Eukaryota</taxon>
        <taxon>Viridiplantae</taxon>
        <taxon>Streptophyta</taxon>
        <taxon>Embryophyta</taxon>
        <taxon>Tracheophyta</taxon>
        <taxon>Spermatophyta</taxon>
        <taxon>Magnoliopsida</taxon>
        <taxon>eudicotyledons</taxon>
        <taxon>Gunneridae</taxon>
        <taxon>Pentapetalae</taxon>
        <taxon>asterids</taxon>
        <taxon>campanulids</taxon>
        <taxon>Asterales</taxon>
        <taxon>Asteraceae</taxon>
        <taxon>Asteroideae</taxon>
        <taxon>Anthemideae</taxon>
        <taxon>Artemisiinae</taxon>
        <taxon>Artemisia</taxon>
    </lineage>
</organism>
<evidence type="ECO:0000313" key="2">
    <source>
        <dbReference type="EMBL" id="PWA57146.1"/>
    </source>
</evidence>
<comment type="caution">
    <text evidence="2">The sequence shown here is derived from an EMBL/GenBank/DDBJ whole genome shotgun (WGS) entry which is preliminary data.</text>
</comment>
<gene>
    <name evidence="2" type="ORF">CTI12_AA411780</name>
</gene>
<evidence type="ECO:0000313" key="3">
    <source>
        <dbReference type="Proteomes" id="UP000245207"/>
    </source>
</evidence>
<proteinExistence type="predicted"/>
<feature type="compositionally biased region" description="Polar residues" evidence="1">
    <location>
        <begin position="134"/>
        <end position="145"/>
    </location>
</feature>
<dbReference type="AlphaFoldDB" id="A0A2U1M7D9"/>
<sequence>MIIAQNQFNMNFQTEINRLKELILRNQNPHVDSFYHEESDEDDTETTMDEVHNSSPQSIAHVPSPPLAYTPPLPRLVVLGDKKLDIDLPFREHLDTLSIGDREIDFNPSDTKSLPANNPVPIQRMSDEPLGHYTLNSHMDYSSPQPKKPSP</sequence>
<feature type="region of interest" description="Disordered" evidence="1">
    <location>
        <begin position="35"/>
        <end position="67"/>
    </location>
</feature>
<dbReference type="EMBL" id="PKPP01006249">
    <property type="protein sequence ID" value="PWA57146.1"/>
    <property type="molecule type" value="Genomic_DNA"/>
</dbReference>
<protein>
    <submittedName>
        <fullName evidence="2">Uncharacterized protein</fullName>
    </submittedName>
</protein>
<evidence type="ECO:0000256" key="1">
    <source>
        <dbReference type="SAM" id="MobiDB-lite"/>
    </source>
</evidence>